<dbReference type="EMBL" id="KN832893">
    <property type="protein sequence ID" value="KIM93766.1"/>
    <property type="molecule type" value="Genomic_DNA"/>
</dbReference>
<evidence type="ECO:0000313" key="2">
    <source>
        <dbReference type="EMBL" id="KIM93766.1"/>
    </source>
</evidence>
<reference evidence="2 3" key="1">
    <citation type="submission" date="2014-04" db="EMBL/GenBank/DDBJ databases">
        <authorList>
            <consortium name="DOE Joint Genome Institute"/>
            <person name="Kuo A."/>
            <person name="Martino E."/>
            <person name="Perotto S."/>
            <person name="Kohler A."/>
            <person name="Nagy L.G."/>
            <person name="Floudas D."/>
            <person name="Copeland A."/>
            <person name="Barry K.W."/>
            <person name="Cichocki N."/>
            <person name="Veneault-Fourrey C."/>
            <person name="LaButti K."/>
            <person name="Lindquist E.A."/>
            <person name="Lipzen A."/>
            <person name="Lundell T."/>
            <person name="Morin E."/>
            <person name="Murat C."/>
            <person name="Sun H."/>
            <person name="Tunlid A."/>
            <person name="Henrissat B."/>
            <person name="Grigoriev I.V."/>
            <person name="Hibbett D.S."/>
            <person name="Martin F."/>
            <person name="Nordberg H.P."/>
            <person name="Cantor M.N."/>
            <person name="Hua S.X."/>
        </authorList>
    </citation>
    <scope>NUCLEOTIDE SEQUENCE [LARGE SCALE GENOMIC DNA]</scope>
    <source>
        <strain evidence="2 3">Zn</strain>
    </source>
</reference>
<proteinExistence type="predicted"/>
<dbReference type="Proteomes" id="UP000054321">
    <property type="component" value="Unassembled WGS sequence"/>
</dbReference>
<dbReference type="Pfam" id="PF03417">
    <property type="entry name" value="AAT"/>
    <property type="match status" value="1"/>
</dbReference>
<dbReference type="OrthoDB" id="189997at2759"/>
<feature type="domain" description="Peptidase C45 hydrolase" evidence="1">
    <location>
        <begin position="101"/>
        <end position="321"/>
    </location>
</feature>
<name>A0A0C3GTQ6_OIDMZ</name>
<reference evidence="3" key="2">
    <citation type="submission" date="2015-01" db="EMBL/GenBank/DDBJ databases">
        <title>Evolutionary Origins and Diversification of the Mycorrhizal Mutualists.</title>
        <authorList>
            <consortium name="DOE Joint Genome Institute"/>
            <consortium name="Mycorrhizal Genomics Consortium"/>
            <person name="Kohler A."/>
            <person name="Kuo A."/>
            <person name="Nagy L.G."/>
            <person name="Floudas D."/>
            <person name="Copeland A."/>
            <person name="Barry K.W."/>
            <person name="Cichocki N."/>
            <person name="Veneault-Fourrey C."/>
            <person name="LaButti K."/>
            <person name="Lindquist E.A."/>
            <person name="Lipzen A."/>
            <person name="Lundell T."/>
            <person name="Morin E."/>
            <person name="Murat C."/>
            <person name="Riley R."/>
            <person name="Ohm R."/>
            <person name="Sun H."/>
            <person name="Tunlid A."/>
            <person name="Henrissat B."/>
            <person name="Grigoriev I.V."/>
            <person name="Hibbett D.S."/>
            <person name="Martin F."/>
        </authorList>
    </citation>
    <scope>NUCLEOTIDE SEQUENCE [LARGE SCALE GENOMIC DNA]</scope>
    <source>
        <strain evidence="3">Zn</strain>
    </source>
</reference>
<evidence type="ECO:0000313" key="3">
    <source>
        <dbReference type="Proteomes" id="UP000054321"/>
    </source>
</evidence>
<dbReference type="NCBIfam" id="NF040521">
    <property type="entry name" value="C45_proenzyme"/>
    <property type="match status" value="1"/>
</dbReference>
<organism evidence="2 3">
    <name type="scientific">Oidiodendron maius (strain Zn)</name>
    <dbReference type="NCBI Taxonomy" id="913774"/>
    <lineage>
        <taxon>Eukaryota</taxon>
        <taxon>Fungi</taxon>
        <taxon>Dikarya</taxon>
        <taxon>Ascomycota</taxon>
        <taxon>Pezizomycotina</taxon>
        <taxon>Leotiomycetes</taxon>
        <taxon>Leotiomycetes incertae sedis</taxon>
        <taxon>Myxotrichaceae</taxon>
        <taxon>Oidiodendron</taxon>
    </lineage>
</organism>
<accession>A0A0C3GTQ6</accession>
<dbReference type="InterPro" id="IPR005079">
    <property type="entry name" value="Peptidase_C45_hydrolase"/>
</dbReference>
<dbReference type="InterPro" id="IPR047794">
    <property type="entry name" value="C45_proenzyme-like"/>
</dbReference>
<dbReference type="PANTHER" id="PTHR34180:SF1">
    <property type="entry name" value="BETA-ALANYL-DOPAMINE_CARCININE HYDROLASE"/>
    <property type="match status" value="1"/>
</dbReference>
<dbReference type="Gene3D" id="3.60.60.10">
    <property type="entry name" value="Penicillin V Acylase, Chain A"/>
    <property type="match status" value="1"/>
</dbReference>
<dbReference type="HOGENOM" id="CLU_037787_0_0_1"/>
<dbReference type="InParanoid" id="A0A0C3GTQ6"/>
<keyword evidence="3" id="KW-1185">Reference proteome</keyword>
<dbReference type="PANTHER" id="PTHR34180">
    <property type="entry name" value="PEPTIDASE C45"/>
    <property type="match status" value="1"/>
</dbReference>
<dbReference type="STRING" id="913774.A0A0C3GTQ6"/>
<dbReference type="AlphaFoldDB" id="A0A0C3GTQ6"/>
<protein>
    <recommendedName>
        <fullName evidence="1">Peptidase C45 hydrolase domain-containing protein</fullName>
    </recommendedName>
</protein>
<evidence type="ECO:0000259" key="1">
    <source>
        <dbReference type="Pfam" id="PF03417"/>
    </source>
</evidence>
<gene>
    <name evidence="2" type="ORF">OIDMADRAFT_173115</name>
</gene>
<sequence length="378" mass="42433">MLILSFFFRSIVSNIVDQCYIPALKKFYPAGFDELRGIAEGAGLPVEDIVMLNARYDLARIMYRMQNGGQEPRNGHHRPQEDDVANECTSVYFYPEAMTNGHAIAAQNWDMSDHLYNHDLCIYLEIHPDPSEDRPSMFCLTEAGQLIRTGMNSAGLAVTANSLLSSEDYVPISYTDTDGVFHDIAPKLVLPLTLARRIFLDYRLYSEGLVAINAIPRHVSGNLHVSTGEGFGMALEVSPNRIYKVYGNVDDNYVVHTNHWAHLGFLAHDNAIDRSPGGSTWFRWQRVEKGIRKYRHGQLTLELIKKAFSDHLSYPESLCSHPNFKQKNTPSNALTGYTSRMGMTVAFVMYDLTENSITCCKGGPCTGVLQKFMLLDGC</sequence>
<dbReference type="InterPro" id="IPR047801">
    <property type="entry name" value="Peptidase_C45"/>
</dbReference>